<keyword evidence="4" id="KW-1185">Reference proteome</keyword>
<evidence type="ECO:0000313" key="4">
    <source>
        <dbReference type="Proteomes" id="UP000051931"/>
    </source>
</evidence>
<evidence type="ECO:0000256" key="1">
    <source>
        <dbReference type="SAM" id="MobiDB-lite"/>
    </source>
</evidence>
<accession>A0A0R1SBT4</accession>
<dbReference type="Proteomes" id="UP000051931">
    <property type="component" value="Unassembled WGS sequence"/>
</dbReference>
<comment type="caution">
    <text evidence="3">The sequence shown here is derived from an EMBL/GenBank/DDBJ whole genome shotgun (WGS) entry which is preliminary data.</text>
</comment>
<evidence type="ECO:0000313" key="3">
    <source>
        <dbReference type="EMBL" id="KRL63512.1"/>
    </source>
</evidence>
<keyword evidence="2" id="KW-1133">Transmembrane helix</keyword>
<feature type="region of interest" description="Disordered" evidence="1">
    <location>
        <begin position="41"/>
        <end position="85"/>
    </location>
</feature>
<sequence>MMKNKNILYVIIAAVVVVVGIIFFNLPHGNTSQVQTAKVASSTSEVSSKKASKHKSHKHKVEHFTSSHQHIANKSNSSNQDSNTGKYGNKGLYSIPSEYQGSWYCSIVINDGDVSSLAGHITLSDHQFNGHNVYVRDSNFDASPNSDAAQATASWLSGGKVSNTLNIDAWVDVSGTRANNYQVGTIDGNKVLFEYQGHSGNIVPYFTSKTLADKYSSDEAGQKLYDLAPKTW</sequence>
<gene>
    <name evidence="3" type="ORF">FC23_GL000755</name>
</gene>
<dbReference type="PATRIC" id="fig|1122152.4.peg.769"/>
<dbReference type="AlphaFoldDB" id="A0A0R1SBT4"/>
<dbReference type="EMBL" id="AZFB01000003">
    <property type="protein sequence ID" value="KRL63512.1"/>
    <property type="molecule type" value="Genomic_DNA"/>
</dbReference>
<feature type="compositionally biased region" description="Polar residues" evidence="1">
    <location>
        <begin position="64"/>
        <end position="85"/>
    </location>
</feature>
<keyword evidence="2" id="KW-0812">Transmembrane</keyword>
<organism evidence="3 4">
    <name type="scientific">Lactobacillus psittaci DSM 15354</name>
    <dbReference type="NCBI Taxonomy" id="1122152"/>
    <lineage>
        <taxon>Bacteria</taxon>
        <taxon>Bacillati</taxon>
        <taxon>Bacillota</taxon>
        <taxon>Bacilli</taxon>
        <taxon>Lactobacillales</taxon>
        <taxon>Lactobacillaceae</taxon>
        <taxon>Lactobacillus</taxon>
    </lineage>
</organism>
<name>A0A0R1SBT4_9LACO</name>
<feature type="transmembrane region" description="Helical" evidence="2">
    <location>
        <begin position="7"/>
        <end position="26"/>
    </location>
</feature>
<reference evidence="3 4" key="1">
    <citation type="journal article" date="2015" name="Genome Announc.">
        <title>Expanding the biotechnology potential of lactobacilli through comparative genomics of 213 strains and associated genera.</title>
        <authorList>
            <person name="Sun Z."/>
            <person name="Harris H.M."/>
            <person name="McCann A."/>
            <person name="Guo C."/>
            <person name="Argimon S."/>
            <person name="Zhang W."/>
            <person name="Yang X."/>
            <person name="Jeffery I.B."/>
            <person name="Cooney J.C."/>
            <person name="Kagawa T.F."/>
            <person name="Liu W."/>
            <person name="Song Y."/>
            <person name="Salvetti E."/>
            <person name="Wrobel A."/>
            <person name="Rasinkangas P."/>
            <person name="Parkhill J."/>
            <person name="Rea M.C."/>
            <person name="O'Sullivan O."/>
            <person name="Ritari J."/>
            <person name="Douillard F.P."/>
            <person name="Paul Ross R."/>
            <person name="Yang R."/>
            <person name="Briner A.E."/>
            <person name="Felis G.E."/>
            <person name="de Vos W.M."/>
            <person name="Barrangou R."/>
            <person name="Klaenhammer T.R."/>
            <person name="Caufield P.W."/>
            <person name="Cui Y."/>
            <person name="Zhang H."/>
            <person name="O'Toole P.W."/>
        </authorList>
    </citation>
    <scope>NUCLEOTIDE SEQUENCE [LARGE SCALE GENOMIC DNA]</scope>
    <source>
        <strain evidence="3 4">DSM 15354</strain>
    </source>
</reference>
<proteinExistence type="predicted"/>
<protein>
    <submittedName>
        <fullName evidence="3">Uncharacterized protein</fullName>
    </submittedName>
</protein>
<evidence type="ECO:0000256" key="2">
    <source>
        <dbReference type="SAM" id="Phobius"/>
    </source>
</evidence>
<keyword evidence="2" id="KW-0472">Membrane</keyword>
<feature type="compositionally biased region" description="Basic residues" evidence="1">
    <location>
        <begin position="50"/>
        <end position="61"/>
    </location>
</feature>
<dbReference type="STRING" id="1122152.GCA_000425905_00192"/>